<dbReference type="InterPro" id="IPR036249">
    <property type="entry name" value="Thioredoxin-like_sf"/>
</dbReference>
<dbReference type="NCBIfam" id="NF011693">
    <property type="entry name" value="PRK15113.1"/>
    <property type="match status" value="1"/>
</dbReference>
<dbReference type="PROSITE" id="PS50404">
    <property type="entry name" value="GST_NTER"/>
    <property type="match status" value="1"/>
</dbReference>
<dbReference type="EMBL" id="JBHRXN010000036">
    <property type="protein sequence ID" value="MFC3534074.1"/>
    <property type="molecule type" value="Genomic_DNA"/>
</dbReference>
<comment type="caution">
    <text evidence="2">The sequence shown here is derived from an EMBL/GenBank/DDBJ whole genome shotgun (WGS) entry which is preliminary data.</text>
</comment>
<dbReference type="EC" id="2.5.1.18" evidence="2"/>
<dbReference type="Proteomes" id="UP001595741">
    <property type="component" value="Unassembled WGS sequence"/>
</dbReference>
<dbReference type="Gene3D" id="3.40.30.10">
    <property type="entry name" value="Glutaredoxin"/>
    <property type="match status" value="1"/>
</dbReference>
<dbReference type="SFLD" id="SFLDG00358">
    <property type="entry name" value="Main_(cytGST)"/>
    <property type="match status" value="1"/>
</dbReference>
<dbReference type="SFLD" id="SFLDS00019">
    <property type="entry name" value="Glutathione_Transferase_(cytos"/>
    <property type="match status" value="1"/>
</dbReference>
<organism evidence="2 3">
    <name type="scientific">Vogesella facilis</name>
    <dbReference type="NCBI Taxonomy" id="1655232"/>
    <lineage>
        <taxon>Bacteria</taxon>
        <taxon>Pseudomonadati</taxon>
        <taxon>Pseudomonadota</taxon>
        <taxon>Betaproteobacteria</taxon>
        <taxon>Neisseriales</taxon>
        <taxon>Chromobacteriaceae</taxon>
        <taxon>Vogesella</taxon>
    </lineage>
</organism>
<dbReference type="PANTHER" id="PTHR42673:SF21">
    <property type="entry name" value="GLUTATHIONE S-TRANSFERASE YFCF"/>
    <property type="match status" value="1"/>
</dbReference>
<keyword evidence="2" id="KW-0808">Transferase</keyword>
<dbReference type="InterPro" id="IPR036282">
    <property type="entry name" value="Glutathione-S-Trfase_C_sf"/>
</dbReference>
<name>A0ABV7RKR6_9NEIS</name>
<protein>
    <submittedName>
        <fullName evidence="2">Glutathione transferase</fullName>
        <ecNumber evidence="2">2.5.1.18</ecNumber>
    </submittedName>
</protein>
<dbReference type="InterPro" id="IPR004045">
    <property type="entry name" value="Glutathione_S-Trfase_N"/>
</dbReference>
<accession>A0ABV7RKR6</accession>
<dbReference type="CDD" id="cd03195">
    <property type="entry name" value="GST_C_4"/>
    <property type="match status" value="1"/>
</dbReference>
<dbReference type="PANTHER" id="PTHR42673">
    <property type="entry name" value="MALEYLACETOACETATE ISOMERASE"/>
    <property type="match status" value="1"/>
</dbReference>
<dbReference type="InterPro" id="IPR040079">
    <property type="entry name" value="Glutathione_S-Trfase"/>
</dbReference>
<dbReference type="InterPro" id="IPR034338">
    <property type="entry name" value="GST_4_C"/>
</dbReference>
<evidence type="ECO:0000313" key="2">
    <source>
        <dbReference type="EMBL" id="MFC3534074.1"/>
    </source>
</evidence>
<gene>
    <name evidence="2" type="primary">yfcF</name>
    <name evidence="2" type="ORF">ACFOLG_18055</name>
</gene>
<feature type="domain" description="GST N-terminal" evidence="1">
    <location>
        <begin position="6"/>
        <end position="87"/>
    </location>
</feature>
<dbReference type="Gene3D" id="1.20.1050.10">
    <property type="match status" value="1"/>
</dbReference>
<dbReference type="CDD" id="cd00570">
    <property type="entry name" value="GST_N_family"/>
    <property type="match status" value="1"/>
</dbReference>
<keyword evidence="3" id="KW-1185">Reference proteome</keyword>
<dbReference type="GO" id="GO:0004364">
    <property type="term" value="F:glutathione transferase activity"/>
    <property type="evidence" value="ECO:0007669"/>
    <property type="project" value="UniProtKB-EC"/>
</dbReference>
<dbReference type="SUPFAM" id="SSF47616">
    <property type="entry name" value="GST C-terminal domain-like"/>
    <property type="match status" value="1"/>
</dbReference>
<dbReference type="SUPFAM" id="SSF52833">
    <property type="entry name" value="Thioredoxin-like"/>
    <property type="match status" value="1"/>
</dbReference>
<proteinExistence type="predicted"/>
<reference evidence="3" key="1">
    <citation type="journal article" date="2019" name="Int. J. Syst. Evol. Microbiol.">
        <title>The Global Catalogue of Microorganisms (GCM) 10K type strain sequencing project: providing services to taxonomists for standard genome sequencing and annotation.</title>
        <authorList>
            <consortium name="The Broad Institute Genomics Platform"/>
            <consortium name="The Broad Institute Genome Sequencing Center for Infectious Disease"/>
            <person name="Wu L."/>
            <person name="Ma J."/>
        </authorList>
    </citation>
    <scope>NUCLEOTIDE SEQUENCE [LARGE SCALE GENOMIC DNA]</scope>
    <source>
        <strain evidence="3">KCTC 42742</strain>
    </source>
</reference>
<dbReference type="Pfam" id="PF13409">
    <property type="entry name" value="GST_N_2"/>
    <property type="match status" value="1"/>
</dbReference>
<evidence type="ECO:0000313" key="3">
    <source>
        <dbReference type="Proteomes" id="UP001595741"/>
    </source>
</evidence>
<evidence type="ECO:0000259" key="1">
    <source>
        <dbReference type="PROSITE" id="PS50404"/>
    </source>
</evidence>
<dbReference type="RefSeq" id="WP_386094763.1">
    <property type="nucleotide sequence ID" value="NZ_JBHRXN010000036.1"/>
</dbReference>
<sequence length="215" mass="23650">MSQPALHLYVDSQFSSLYALSAFVALTEKNLDFQLHGVDLAARAQQQPAYAALSLTRRVPTLRHDEFALSESSAISEYLDEVFPGAPLYPTEPQARARARQLQAWLRSDLQLIRQERSSDVIFAGARKVPLTPAAQEAAQKLFDIASALLPDDAANLFGAWSIADLDLAATLNRLVLHGDAVPAPLARYAQQQWQRPAVQRWLALAAQARHGRAA</sequence>
<dbReference type="Pfam" id="PF14834">
    <property type="entry name" value="GST_C_4"/>
    <property type="match status" value="1"/>
</dbReference>